<reference evidence="2 3" key="1">
    <citation type="journal article" date="2012" name="Fungal Genet. Biol.">
        <title>The genome of the xerotolerant mold Wallemia sebi reveals adaptations to osmotic stress and suggests cryptic sexual reproduction.</title>
        <authorList>
            <person name="Padamsee M."/>
            <person name="Kumar T.K.A."/>
            <person name="Riley R."/>
            <person name="Binder M."/>
            <person name="Boyd A."/>
            <person name="Calvo A.M."/>
            <person name="Furukawa K."/>
            <person name="Hesse C."/>
            <person name="Hohmann S."/>
            <person name="James T.Y."/>
            <person name="LaButti K."/>
            <person name="Lapidus A."/>
            <person name="Lindquist E."/>
            <person name="Lucas S."/>
            <person name="Miller K."/>
            <person name="Shantappa S."/>
            <person name="Grigoriev I.V."/>
            <person name="Hibbett D.S."/>
            <person name="McLaughlin D.J."/>
            <person name="Spatafora J.W."/>
            <person name="Aime M.C."/>
        </authorList>
    </citation>
    <scope>NUCLEOTIDE SEQUENCE [LARGE SCALE GENOMIC DNA]</scope>
    <source>
        <strain evidence="3">ATCC MYA-4683 / CBS 633.66</strain>
    </source>
</reference>
<dbReference type="KEGG" id="wse:WALSEDRAFT_60698"/>
<protein>
    <recommendedName>
        <fullName evidence="4">Secreted protein</fullName>
    </recommendedName>
</protein>
<keyword evidence="3" id="KW-1185">Reference proteome</keyword>
<dbReference type="InParanoid" id="I4Y9Z2"/>
<sequence length="72" mass="8166">MNFLMLNRLIMGLLYCGNLYNEATHTFLSIELYASFSEDVDVLLDSCNSSSYNVCRPAKTRSAIISVTRQHN</sequence>
<evidence type="ECO:0008006" key="4">
    <source>
        <dbReference type="Google" id="ProtNLM"/>
    </source>
</evidence>
<gene>
    <name evidence="2" type="ORF">WALSEDRAFT_60698</name>
</gene>
<keyword evidence="1" id="KW-0732">Signal</keyword>
<evidence type="ECO:0000256" key="1">
    <source>
        <dbReference type="SAM" id="SignalP"/>
    </source>
</evidence>
<dbReference type="GeneID" id="18474107"/>
<organism evidence="2 3">
    <name type="scientific">Wallemia mellicola (strain ATCC MYA-4683 / CBS 633.66)</name>
    <name type="common">Wallemia sebi (CBS 633.66)</name>
    <dbReference type="NCBI Taxonomy" id="671144"/>
    <lineage>
        <taxon>Eukaryota</taxon>
        <taxon>Fungi</taxon>
        <taxon>Dikarya</taxon>
        <taxon>Basidiomycota</taxon>
        <taxon>Wallemiomycotina</taxon>
        <taxon>Wallemiomycetes</taxon>
        <taxon>Wallemiales</taxon>
        <taxon>Wallemiaceae</taxon>
        <taxon>Wallemia</taxon>
    </lineage>
</organism>
<dbReference type="AlphaFoldDB" id="I4Y9Z2"/>
<accession>I4Y9Z2</accession>
<dbReference type="RefSeq" id="XP_006959050.1">
    <property type="nucleotide sequence ID" value="XM_006958988.1"/>
</dbReference>
<proteinExistence type="predicted"/>
<name>I4Y9Z2_WALMC</name>
<feature type="signal peptide" evidence="1">
    <location>
        <begin position="1"/>
        <end position="16"/>
    </location>
</feature>
<evidence type="ECO:0000313" key="2">
    <source>
        <dbReference type="EMBL" id="EIM20784.1"/>
    </source>
</evidence>
<dbReference type="Proteomes" id="UP000005242">
    <property type="component" value="Unassembled WGS sequence"/>
</dbReference>
<feature type="chain" id="PRO_5003697645" description="Secreted protein" evidence="1">
    <location>
        <begin position="17"/>
        <end position="72"/>
    </location>
</feature>
<dbReference type="HOGENOM" id="CLU_2724143_0_0_1"/>
<evidence type="ECO:0000313" key="3">
    <source>
        <dbReference type="Proteomes" id="UP000005242"/>
    </source>
</evidence>
<dbReference type="EMBL" id="JH668236">
    <property type="protein sequence ID" value="EIM20784.1"/>
    <property type="molecule type" value="Genomic_DNA"/>
</dbReference>